<accession>A0A811K577</accession>
<dbReference type="SMART" id="SM00219">
    <property type="entry name" value="TyrKc"/>
    <property type="match status" value="1"/>
</dbReference>
<dbReference type="EMBL" id="CAJFDH010000002">
    <property type="protein sequence ID" value="CAD5210558.1"/>
    <property type="molecule type" value="Genomic_DNA"/>
</dbReference>
<dbReference type="SUPFAM" id="SSF55550">
    <property type="entry name" value="SH2 domain"/>
    <property type="match status" value="1"/>
</dbReference>
<evidence type="ECO:0000256" key="10">
    <source>
        <dbReference type="SAM" id="MobiDB-lite"/>
    </source>
</evidence>
<sequence>MSHSNRVNSKEDVEAEAYWPKNGIDVLDPTLMRENYYHGLLPREDILEMLKENGDFLLRLSEPEPDKPRQLILSAMQDKEEGTDGIRHFVIAKTDDGFVLDNNNPFPTVPEMIKFFIIKKINISERFPLRLVSPQLRKPWQLNHTDIVPGKKLGEGQFGEVLEGKLIKNGKKIPVAIKVTKTESMTKEQIKELMSEARIMRSLHHPHVVRFYGVGAFQEPLLVIMELVDEGALDAILKKKSLDVHTKSKYCLHASYGITYLHGKNLLHRDIAARNCLVGGGKLKMSDFGMTRRTKVYRMDRKKKIPLRWAAPEALKTGRYTAECDVYSWGVLCWEIFSDGQEPYGDTTMQEIGRKIKNGEQLIFPPSAPKFLVRLIIQRVWCSAEHRYMQSEVTKQLEKLMPMLATSALTTLENEEPGTEGRSGKERPRTKNKKKNTITQG</sequence>
<dbReference type="CDD" id="cd10361">
    <property type="entry name" value="SH2_Fps_family"/>
    <property type="match status" value="1"/>
</dbReference>
<keyword evidence="14" id="KW-1185">Reference proteome</keyword>
<dbReference type="Gene3D" id="1.10.510.10">
    <property type="entry name" value="Transferase(Phosphotransferase) domain 1"/>
    <property type="match status" value="1"/>
</dbReference>
<dbReference type="InterPro" id="IPR001245">
    <property type="entry name" value="Ser-Thr/Tyr_kinase_cat_dom"/>
</dbReference>
<dbReference type="PROSITE" id="PS50011">
    <property type="entry name" value="PROTEIN_KINASE_DOM"/>
    <property type="match status" value="1"/>
</dbReference>
<comment type="similarity">
    <text evidence="9">Belongs to the protein kinase superfamily. Tyr protein kinase family.</text>
</comment>
<dbReference type="InterPro" id="IPR036860">
    <property type="entry name" value="SH2_dom_sf"/>
</dbReference>
<dbReference type="InterPro" id="IPR000719">
    <property type="entry name" value="Prot_kinase_dom"/>
</dbReference>
<dbReference type="Proteomes" id="UP000614601">
    <property type="component" value="Unassembled WGS sequence"/>
</dbReference>
<evidence type="ECO:0000313" key="13">
    <source>
        <dbReference type="EMBL" id="CAD5210558.1"/>
    </source>
</evidence>
<keyword evidence="1 9" id="KW-0808">Transferase</keyword>
<evidence type="ECO:0000256" key="7">
    <source>
        <dbReference type="PROSITE-ProRule" id="PRU00191"/>
    </source>
</evidence>
<dbReference type="SMART" id="SM00252">
    <property type="entry name" value="SH2"/>
    <property type="match status" value="1"/>
</dbReference>
<keyword evidence="4 8" id="KW-0067">ATP-binding</keyword>
<dbReference type="OrthoDB" id="28230at2759"/>
<comment type="caution">
    <text evidence="13">The sequence shown here is derived from an EMBL/GenBank/DDBJ whole genome shotgun (WGS) entry which is preliminary data.</text>
</comment>
<dbReference type="GO" id="GO:0005524">
    <property type="term" value="F:ATP binding"/>
    <property type="evidence" value="ECO:0007669"/>
    <property type="project" value="UniProtKB-UniRule"/>
</dbReference>
<evidence type="ECO:0000256" key="8">
    <source>
        <dbReference type="PROSITE-ProRule" id="PRU10141"/>
    </source>
</evidence>
<evidence type="ECO:0000259" key="11">
    <source>
        <dbReference type="PROSITE" id="PS50001"/>
    </source>
</evidence>
<dbReference type="InterPro" id="IPR011009">
    <property type="entry name" value="Kinase-like_dom_sf"/>
</dbReference>
<dbReference type="InterPro" id="IPR035849">
    <property type="entry name" value="Fes/Fps/Fer_SH2"/>
</dbReference>
<dbReference type="EMBL" id="CAJFCW020000002">
    <property type="protein sequence ID" value="CAG9091602.1"/>
    <property type="molecule type" value="Genomic_DNA"/>
</dbReference>
<dbReference type="PROSITE" id="PS00107">
    <property type="entry name" value="PROTEIN_KINASE_ATP"/>
    <property type="match status" value="1"/>
</dbReference>
<dbReference type="Proteomes" id="UP000783686">
    <property type="component" value="Unassembled WGS sequence"/>
</dbReference>
<evidence type="ECO:0000256" key="3">
    <source>
        <dbReference type="ARBA" id="ARBA00022777"/>
    </source>
</evidence>
<dbReference type="Pfam" id="PF00017">
    <property type="entry name" value="SH2"/>
    <property type="match status" value="1"/>
</dbReference>
<keyword evidence="5 9" id="KW-0829">Tyrosine-protein kinase</keyword>
<keyword evidence="2 8" id="KW-0547">Nucleotide-binding</keyword>
<dbReference type="InterPro" id="IPR050198">
    <property type="entry name" value="Non-receptor_tyrosine_kinases"/>
</dbReference>
<dbReference type="SUPFAM" id="SSF56112">
    <property type="entry name" value="Protein kinase-like (PK-like)"/>
    <property type="match status" value="1"/>
</dbReference>
<feature type="region of interest" description="Disordered" evidence="10">
    <location>
        <begin position="409"/>
        <end position="441"/>
    </location>
</feature>
<dbReference type="InterPro" id="IPR020635">
    <property type="entry name" value="Tyr_kinase_cat_dom"/>
</dbReference>
<evidence type="ECO:0000256" key="4">
    <source>
        <dbReference type="ARBA" id="ARBA00022840"/>
    </source>
</evidence>
<evidence type="ECO:0000256" key="5">
    <source>
        <dbReference type="ARBA" id="ARBA00023137"/>
    </source>
</evidence>
<gene>
    <name evidence="13" type="ORF">BOKJ2_LOCUS3254</name>
</gene>
<evidence type="ECO:0000259" key="12">
    <source>
        <dbReference type="PROSITE" id="PS50011"/>
    </source>
</evidence>
<feature type="compositionally biased region" description="Basic residues" evidence="10">
    <location>
        <begin position="430"/>
        <end position="441"/>
    </location>
</feature>
<keyword evidence="3 9" id="KW-0418">Kinase</keyword>
<dbReference type="Pfam" id="PF07714">
    <property type="entry name" value="PK_Tyr_Ser-Thr"/>
    <property type="match status" value="1"/>
</dbReference>
<organism evidence="13 14">
    <name type="scientific">Bursaphelenchus okinawaensis</name>
    <dbReference type="NCBI Taxonomy" id="465554"/>
    <lineage>
        <taxon>Eukaryota</taxon>
        <taxon>Metazoa</taxon>
        <taxon>Ecdysozoa</taxon>
        <taxon>Nematoda</taxon>
        <taxon>Chromadorea</taxon>
        <taxon>Rhabditida</taxon>
        <taxon>Tylenchina</taxon>
        <taxon>Tylenchomorpha</taxon>
        <taxon>Aphelenchoidea</taxon>
        <taxon>Aphelenchoididae</taxon>
        <taxon>Bursaphelenchus</taxon>
    </lineage>
</organism>
<dbReference type="InterPro" id="IPR008266">
    <property type="entry name" value="Tyr_kinase_AS"/>
</dbReference>
<dbReference type="CDD" id="cd00192">
    <property type="entry name" value="PTKc"/>
    <property type="match status" value="1"/>
</dbReference>
<dbReference type="PANTHER" id="PTHR24418">
    <property type="entry name" value="TYROSINE-PROTEIN KINASE"/>
    <property type="match status" value="1"/>
</dbReference>
<evidence type="ECO:0000313" key="14">
    <source>
        <dbReference type="Proteomes" id="UP000614601"/>
    </source>
</evidence>
<protein>
    <recommendedName>
        <fullName evidence="9">Tyrosine-protein kinase</fullName>
        <ecNumber evidence="9">2.7.10.2</ecNumber>
    </recommendedName>
</protein>
<keyword evidence="7" id="KW-0727">SH2 domain</keyword>
<dbReference type="PRINTS" id="PR00109">
    <property type="entry name" value="TYRKINASE"/>
</dbReference>
<dbReference type="InterPro" id="IPR000980">
    <property type="entry name" value="SH2"/>
</dbReference>
<reference evidence="13" key="1">
    <citation type="submission" date="2020-09" db="EMBL/GenBank/DDBJ databases">
        <authorList>
            <person name="Kikuchi T."/>
        </authorList>
    </citation>
    <scope>NUCLEOTIDE SEQUENCE</scope>
    <source>
        <strain evidence="13">SH1</strain>
    </source>
</reference>
<feature type="binding site" evidence="8">
    <location>
        <position position="178"/>
    </location>
    <ligand>
        <name>ATP</name>
        <dbReference type="ChEBI" id="CHEBI:30616"/>
    </ligand>
</feature>
<evidence type="ECO:0000256" key="9">
    <source>
        <dbReference type="RuleBase" id="RU362096"/>
    </source>
</evidence>
<dbReference type="Gene3D" id="3.30.505.10">
    <property type="entry name" value="SH2 domain"/>
    <property type="match status" value="1"/>
</dbReference>
<dbReference type="EC" id="2.7.10.2" evidence="9"/>
<dbReference type="AlphaFoldDB" id="A0A811K577"/>
<feature type="domain" description="SH2" evidence="11">
    <location>
        <begin position="36"/>
        <end position="135"/>
    </location>
</feature>
<evidence type="ECO:0000256" key="6">
    <source>
        <dbReference type="ARBA" id="ARBA00051245"/>
    </source>
</evidence>
<evidence type="ECO:0000256" key="2">
    <source>
        <dbReference type="ARBA" id="ARBA00022741"/>
    </source>
</evidence>
<proteinExistence type="inferred from homology"/>
<dbReference type="GO" id="GO:0004715">
    <property type="term" value="F:non-membrane spanning protein tyrosine kinase activity"/>
    <property type="evidence" value="ECO:0007669"/>
    <property type="project" value="UniProtKB-EC"/>
</dbReference>
<comment type="catalytic activity">
    <reaction evidence="6 9">
        <text>L-tyrosyl-[protein] + ATP = O-phospho-L-tyrosyl-[protein] + ADP + H(+)</text>
        <dbReference type="Rhea" id="RHEA:10596"/>
        <dbReference type="Rhea" id="RHEA-COMP:10136"/>
        <dbReference type="Rhea" id="RHEA-COMP:20101"/>
        <dbReference type="ChEBI" id="CHEBI:15378"/>
        <dbReference type="ChEBI" id="CHEBI:30616"/>
        <dbReference type="ChEBI" id="CHEBI:46858"/>
        <dbReference type="ChEBI" id="CHEBI:61978"/>
        <dbReference type="ChEBI" id="CHEBI:456216"/>
        <dbReference type="EC" id="2.7.10.2"/>
    </reaction>
</comment>
<dbReference type="PROSITE" id="PS50001">
    <property type="entry name" value="SH2"/>
    <property type="match status" value="1"/>
</dbReference>
<name>A0A811K577_9BILA</name>
<dbReference type="PROSITE" id="PS00109">
    <property type="entry name" value="PROTEIN_KINASE_TYR"/>
    <property type="match status" value="1"/>
</dbReference>
<dbReference type="InterPro" id="IPR017441">
    <property type="entry name" value="Protein_kinase_ATP_BS"/>
</dbReference>
<evidence type="ECO:0000256" key="1">
    <source>
        <dbReference type="ARBA" id="ARBA00022679"/>
    </source>
</evidence>
<feature type="domain" description="Protein kinase" evidence="12">
    <location>
        <begin position="147"/>
        <end position="404"/>
    </location>
</feature>
<dbReference type="FunFam" id="3.30.200.20:FF:000518">
    <property type="entry name" value="Tyrosine-protein kinase"/>
    <property type="match status" value="1"/>
</dbReference>